<accession>A0A9P8TD32</accession>
<name>A0A9P8TD32_9ASCO</name>
<sequence length="147" mass="15168">MSSWSSFSTSGSDSFISGLKVVFAGKALLKPGDEESLVCSREELSNLPLKSLTLALGSGLDFSSLITSCRLTLPIGFHDEAFGFNGSFIKSLSWISGSFHSSSSCLETGIEPGVGEIGFGEIACDGVGFGVIGLLITGLGTEVAKFG</sequence>
<reference evidence="1" key="2">
    <citation type="submission" date="2021-01" db="EMBL/GenBank/DDBJ databases">
        <authorList>
            <person name="Schikora-Tamarit M.A."/>
        </authorList>
    </citation>
    <scope>NUCLEOTIDE SEQUENCE</scope>
    <source>
        <strain evidence="1">CBS6341</strain>
    </source>
</reference>
<evidence type="ECO:0000313" key="2">
    <source>
        <dbReference type="Proteomes" id="UP000769528"/>
    </source>
</evidence>
<protein>
    <submittedName>
        <fullName evidence="1">Uncharacterized protein</fullName>
    </submittedName>
</protein>
<organism evidence="1 2">
    <name type="scientific">Wickerhamomyces mucosus</name>
    <dbReference type="NCBI Taxonomy" id="1378264"/>
    <lineage>
        <taxon>Eukaryota</taxon>
        <taxon>Fungi</taxon>
        <taxon>Dikarya</taxon>
        <taxon>Ascomycota</taxon>
        <taxon>Saccharomycotina</taxon>
        <taxon>Saccharomycetes</taxon>
        <taxon>Phaffomycetales</taxon>
        <taxon>Wickerhamomycetaceae</taxon>
        <taxon>Wickerhamomyces</taxon>
    </lineage>
</organism>
<proteinExistence type="predicted"/>
<evidence type="ECO:0000313" key="1">
    <source>
        <dbReference type="EMBL" id="KAH3675048.1"/>
    </source>
</evidence>
<comment type="caution">
    <text evidence="1">The sequence shown here is derived from an EMBL/GenBank/DDBJ whole genome shotgun (WGS) entry which is preliminary data.</text>
</comment>
<gene>
    <name evidence="1" type="ORF">WICMUC_002880</name>
</gene>
<dbReference type="AlphaFoldDB" id="A0A9P8TD32"/>
<dbReference type="Proteomes" id="UP000769528">
    <property type="component" value="Unassembled WGS sequence"/>
</dbReference>
<reference evidence="1" key="1">
    <citation type="journal article" date="2021" name="Open Biol.">
        <title>Shared evolutionary footprints suggest mitochondrial oxidative damage underlies multiple complex I losses in fungi.</title>
        <authorList>
            <person name="Schikora-Tamarit M.A."/>
            <person name="Marcet-Houben M."/>
            <person name="Nosek J."/>
            <person name="Gabaldon T."/>
        </authorList>
    </citation>
    <scope>NUCLEOTIDE SEQUENCE</scope>
    <source>
        <strain evidence="1">CBS6341</strain>
    </source>
</reference>
<keyword evidence="2" id="KW-1185">Reference proteome</keyword>
<dbReference type="EMBL" id="JAEUBF010000782">
    <property type="protein sequence ID" value="KAH3675048.1"/>
    <property type="molecule type" value="Genomic_DNA"/>
</dbReference>